<sequence length="483" mass="51272">MYPSMMPSTADASGTSGMTFHNISGQLYATGPNGALFPVMPAPTDLMAHSNPAMGSFHHSGPLNELTAQQQMSLSGNLTNPNNAQQQPQYATLQQQQLGSQTYAFVSPTQQGTWSTGPMPAPPPPPGPPPQHPQQQQQQSMASFGHSFGHSPSHNSNNSFQQHSSSNNNGGVAGGGGPGNNNNNGGGQSQQQQLIQRTGNVHDGLRQQGCIYIPYEGPFLDKDACLMRSRLKALNGAGLTITNNSTSSSNGGATSAATTGNGGTPPLESPSSSHGVLPTLQQALAAEQSSTPAAAGGTPPAATRSQDDIVKVVEGGDSGPTANSHQIVHFFVSSFPTEKMECAQRLLTRVLQTVASGVEDIPASCITNASEGTIAPVAFLPWVESIAFMNPSSRGSSHSFYAKVHAHNAQALLERVKGNVMMDRMGFHWAVVPASKKHLEQYSKSIWNLPQVLRHRRTEWLPCTPLILDVAMDTSRLKWQTQW</sequence>
<feature type="compositionally biased region" description="Pro residues" evidence="1">
    <location>
        <begin position="119"/>
        <end position="132"/>
    </location>
</feature>
<organism evidence="2 3">
    <name type="scientific">Bodo saltans</name>
    <name type="common">Flagellated protozoan</name>
    <dbReference type="NCBI Taxonomy" id="75058"/>
    <lineage>
        <taxon>Eukaryota</taxon>
        <taxon>Discoba</taxon>
        <taxon>Euglenozoa</taxon>
        <taxon>Kinetoplastea</taxon>
        <taxon>Metakinetoplastina</taxon>
        <taxon>Eubodonida</taxon>
        <taxon>Bodonidae</taxon>
        <taxon>Bodo</taxon>
    </lineage>
</organism>
<dbReference type="Proteomes" id="UP000051952">
    <property type="component" value="Unassembled WGS sequence"/>
</dbReference>
<dbReference type="VEuPathDB" id="TriTrypDB:BSAL_77375"/>
<protein>
    <submittedName>
        <fullName evidence="2">Uncharacterized protein</fullName>
    </submittedName>
</protein>
<proteinExistence type="predicted"/>
<dbReference type="EMBL" id="CYKH01000745">
    <property type="protein sequence ID" value="CUG31042.1"/>
    <property type="molecule type" value="Genomic_DNA"/>
</dbReference>
<dbReference type="AlphaFoldDB" id="A0A0S4J1C7"/>
<name>A0A0S4J1C7_BODSA</name>
<feature type="region of interest" description="Disordered" evidence="1">
    <location>
        <begin position="75"/>
        <end position="96"/>
    </location>
</feature>
<feature type="region of interest" description="Disordered" evidence="1">
    <location>
        <begin position="108"/>
        <end position="195"/>
    </location>
</feature>
<feature type="region of interest" description="Disordered" evidence="1">
    <location>
        <begin position="239"/>
        <end position="306"/>
    </location>
</feature>
<keyword evidence="3" id="KW-1185">Reference proteome</keyword>
<gene>
    <name evidence="2" type="ORF">BSAL_77375</name>
</gene>
<evidence type="ECO:0000313" key="3">
    <source>
        <dbReference type="Proteomes" id="UP000051952"/>
    </source>
</evidence>
<feature type="compositionally biased region" description="Polar residues" evidence="1">
    <location>
        <begin position="269"/>
        <end position="290"/>
    </location>
</feature>
<feature type="compositionally biased region" description="Low complexity" evidence="1">
    <location>
        <begin position="133"/>
        <end position="170"/>
    </location>
</feature>
<reference evidence="3" key="1">
    <citation type="submission" date="2015-09" db="EMBL/GenBank/DDBJ databases">
        <authorList>
            <consortium name="Pathogen Informatics"/>
        </authorList>
    </citation>
    <scope>NUCLEOTIDE SEQUENCE [LARGE SCALE GENOMIC DNA]</scope>
    <source>
        <strain evidence="3">Lake Konstanz</strain>
    </source>
</reference>
<evidence type="ECO:0000256" key="1">
    <source>
        <dbReference type="SAM" id="MobiDB-lite"/>
    </source>
</evidence>
<feature type="compositionally biased region" description="Low complexity" evidence="1">
    <location>
        <begin position="291"/>
        <end position="303"/>
    </location>
</feature>
<feature type="compositionally biased region" description="Low complexity" evidence="1">
    <location>
        <begin position="242"/>
        <end position="259"/>
    </location>
</feature>
<feature type="compositionally biased region" description="Gly residues" evidence="1">
    <location>
        <begin position="171"/>
        <end position="188"/>
    </location>
</feature>
<feature type="compositionally biased region" description="Low complexity" evidence="1">
    <location>
        <begin position="77"/>
        <end position="96"/>
    </location>
</feature>
<accession>A0A0S4J1C7</accession>
<evidence type="ECO:0000313" key="2">
    <source>
        <dbReference type="EMBL" id="CUG31042.1"/>
    </source>
</evidence>